<reference evidence="7" key="1">
    <citation type="submission" date="2018-12" db="EMBL/GenBank/DDBJ databases">
        <title>Novel natural products biosynthetic potential of the class Ktedonobacteria.</title>
        <authorList>
            <person name="Zheng Y."/>
            <person name="Saitou A."/>
            <person name="Wang C.M."/>
            <person name="Toyoda A."/>
            <person name="Minakuchi Y."/>
            <person name="Sekiguchi Y."/>
            <person name="Ueda K."/>
            <person name="Takano H."/>
            <person name="Sakai Y."/>
            <person name="Yokota A."/>
            <person name="Yabe S."/>
        </authorList>
    </citation>
    <scope>NUCLEOTIDE SEQUENCE</scope>
    <source>
        <strain evidence="7">A3-2</strain>
    </source>
</reference>
<dbReference type="EMBL" id="AP019377">
    <property type="protein sequence ID" value="BBH93694.1"/>
    <property type="molecule type" value="Genomic_DNA"/>
</dbReference>
<accession>A0A455T6U9</accession>
<dbReference type="InterPro" id="IPR009908">
    <property type="entry name" value="Methylamine_util_MauE"/>
</dbReference>
<feature type="transmembrane region" description="Helical" evidence="5">
    <location>
        <begin position="108"/>
        <end position="129"/>
    </location>
</feature>
<evidence type="ECO:0000256" key="5">
    <source>
        <dbReference type="SAM" id="Phobius"/>
    </source>
</evidence>
<keyword evidence="4 5" id="KW-0472">Membrane</keyword>
<feature type="transmembrane region" description="Helical" evidence="5">
    <location>
        <begin position="37"/>
        <end position="55"/>
    </location>
</feature>
<evidence type="ECO:0000256" key="3">
    <source>
        <dbReference type="ARBA" id="ARBA00022989"/>
    </source>
</evidence>
<sequence length="226" mass="24468">MAACSADSPGKVNGYGPVKEEVKARVSMMLAIAELRLFWRLVIGVLLLLTGAQKLKDLSAFREGLRAYRVLPAWLEANECLMGLLALTIALLECCLALLLLAGAWCMPAAFCSTGLLLLFSLAISINLFRGRRDLSCHCGGPLGDEPLSWLLIARNLFLTFFLLFLALTPADPFSLDRLLTGKALAEGQLWRDGALPIALLALSLVIMGTLVSTTRTVLKRLRGPA</sequence>
<feature type="transmembrane region" description="Helical" evidence="5">
    <location>
        <begin position="150"/>
        <end position="171"/>
    </location>
</feature>
<dbReference type="GO" id="GO:0016020">
    <property type="term" value="C:membrane"/>
    <property type="evidence" value="ECO:0007669"/>
    <property type="project" value="UniProtKB-SubCell"/>
</dbReference>
<evidence type="ECO:0000259" key="6">
    <source>
        <dbReference type="Pfam" id="PF07291"/>
    </source>
</evidence>
<feature type="transmembrane region" description="Helical" evidence="5">
    <location>
        <begin position="194"/>
        <end position="213"/>
    </location>
</feature>
<dbReference type="AlphaFoldDB" id="A0A455T6U9"/>
<evidence type="ECO:0000256" key="1">
    <source>
        <dbReference type="ARBA" id="ARBA00004141"/>
    </source>
</evidence>
<keyword evidence="2 5" id="KW-0812">Transmembrane</keyword>
<protein>
    <recommendedName>
        <fullName evidence="6">Methylamine utilisation protein MauE domain-containing protein</fullName>
    </recommendedName>
</protein>
<feature type="transmembrane region" description="Helical" evidence="5">
    <location>
        <begin position="81"/>
        <end position="102"/>
    </location>
</feature>
<dbReference type="UniPathway" id="UPA00895"/>
<evidence type="ECO:0000313" key="7">
    <source>
        <dbReference type="EMBL" id="BBH93694.1"/>
    </source>
</evidence>
<evidence type="ECO:0000256" key="2">
    <source>
        <dbReference type="ARBA" id="ARBA00022692"/>
    </source>
</evidence>
<comment type="subcellular location">
    <subcellularLocation>
        <location evidence="1">Membrane</location>
        <topology evidence="1">Multi-pass membrane protein</topology>
    </subcellularLocation>
</comment>
<organism evidence="7">
    <name type="scientific">Thermogemmatispora argillosa</name>
    <dbReference type="NCBI Taxonomy" id="2045280"/>
    <lineage>
        <taxon>Bacteria</taxon>
        <taxon>Bacillati</taxon>
        <taxon>Chloroflexota</taxon>
        <taxon>Ktedonobacteria</taxon>
        <taxon>Thermogemmatisporales</taxon>
        <taxon>Thermogemmatisporaceae</taxon>
        <taxon>Thermogemmatispora</taxon>
    </lineage>
</organism>
<dbReference type="Pfam" id="PF07291">
    <property type="entry name" value="MauE"/>
    <property type="match status" value="1"/>
</dbReference>
<evidence type="ECO:0000256" key="4">
    <source>
        <dbReference type="ARBA" id="ARBA00023136"/>
    </source>
</evidence>
<keyword evidence="3 5" id="KW-1133">Transmembrane helix</keyword>
<feature type="domain" description="Methylamine utilisation protein MauE" evidence="6">
    <location>
        <begin position="37"/>
        <end position="167"/>
    </location>
</feature>
<gene>
    <name evidence="7" type="ORF">KTA_18930</name>
</gene>
<name>A0A455T6U9_9CHLR</name>
<dbReference type="GO" id="GO:0030416">
    <property type="term" value="P:methylamine metabolic process"/>
    <property type="evidence" value="ECO:0007669"/>
    <property type="project" value="InterPro"/>
</dbReference>
<proteinExistence type="predicted"/>